<dbReference type="PANTHER" id="PTHR33164">
    <property type="entry name" value="TRANSCRIPTIONAL REGULATOR, MARR FAMILY"/>
    <property type="match status" value="1"/>
</dbReference>
<dbReference type="Pfam" id="PF12802">
    <property type="entry name" value="MarR_2"/>
    <property type="match status" value="1"/>
</dbReference>
<protein>
    <submittedName>
        <fullName evidence="2">MarR family transcriptional regulator</fullName>
    </submittedName>
</protein>
<evidence type="ECO:0000259" key="1">
    <source>
        <dbReference type="PROSITE" id="PS50995"/>
    </source>
</evidence>
<dbReference type="PANTHER" id="PTHR33164:SF104">
    <property type="entry name" value="TRANSCRIPTIONAL REGULATORY PROTEIN"/>
    <property type="match status" value="1"/>
</dbReference>
<dbReference type="InterPro" id="IPR036388">
    <property type="entry name" value="WH-like_DNA-bd_sf"/>
</dbReference>
<dbReference type="GO" id="GO:0003700">
    <property type="term" value="F:DNA-binding transcription factor activity"/>
    <property type="evidence" value="ECO:0007669"/>
    <property type="project" value="InterPro"/>
</dbReference>
<evidence type="ECO:0000313" key="3">
    <source>
        <dbReference type="Proteomes" id="UP000245368"/>
    </source>
</evidence>
<dbReference type="SUPFAM" id="SSF46785">
    <property type="entry name" value="Winged helix' DNA-binding domain"/>
    <property type="match status" value="1"/>
</dbReference>
<organism evidence="2 3">
    <name type="scientific">Deinococcus irradiatisoli</name>
    <dbReference type="NCBI Taxonomy" id="2202254"/>
    <lineage>
        <taxon>Bacteria</taxon>
        <taxon>Thermotogati</taxon>
        <taxon>Deinococcota</taxon>
        <taxon>Deinococci</taxon>
        <taxon>Deinococcales</taxon>
        <taxon>Deinococcaceae</taxon>
        <taxon>Deinococcus</taxon>
    </lineage>
</organism>
<dbReference type="GO" id="GO:0006950">
    <property type="term" value="P:response to stress"/>
    <property type="evidence" value="ECO:0007669"/>
    <property type="project" value="TreeGrafter"/>
</dbReference>
<dbReference type="Proteomes" id="UP000245368">
    <property type="component" value="Chromosome"/>
</dbReference>
<gene>
    <name evidence="2" type="ORF">DKM44_14320</name>
</gene>
<dbReference type="PROSITE" id="PS50995">
    <property type="entry name" value="HTH_MARR_2"/>
    <property type="match status" value="1"/>
</dbReference>
<proteinExistence type="predicted"/>
<dbReference type="AlphaFoldDB" id="A0A2Z3JGH1"/>
<evidence type="ECO:0000313" key="2">
    <source>
        <dbReference type="EMBL" id="AWN24257.1"/>
    </source>
</evidence>
<keyword evidence="3" id="KW-1185">Reference proteome</keyword>
<dbReference type="EMBL" id="CP029494">
    <property type="protein sequence ID" value="AWN24257.1"/>
    <property type="molecule type" value="Genomic_DNA"/>
</dbReference>
<reference evidence="2 3" key="1">
    <citation type="submission" date="2018-05" db="EMBL/GenBank/DDBJ databases">
        <title>Complete Genome Sequence of Deinococcus sp. strain 17bor-2.</title>
        <authorList>
            <person name="Srinivasan S."/>
        </authorList>
    </citation>
    <scope>NUCLEOTIDE SEQUENCE [LARGE SCALE GENOMIC DNA]</scope>
    <source>
        <strain evidence="2 3">17bor-2</strain>
    </source>
</reference>
<feature type="domain" description="HTH marR-type" evidence="1">
    <location>
        <begin position="26"/>
        <end position="161"/>
    </location>
</feature>
<dbReference type="InterPro" id="IPR039422">
    <property type="entry name" value="MarR/SlyA-like"/>
</dbReference>
<dbReference type="InterPro" id="IPR000835">
    <property type="entry name" value="HTH_MarR-typ"/>
</dbReference>
<dbReference type="InterPro" id="IPR036390">
    <property type="entry name" value="WH_DNA-bd_sf"/>
</dbReference>
<dbReference type="PRINTS" id="PR00598">
    <property type="entry name" value="HTHMARR"/>
</dbReference>
<dbReference type="KEGG" id="dez:DKM44_14320"/>
<dbReference type="RefSeq" id="WP_109827982.1">
    <property type="nucleotide sequence ID" value="NZ_CP029494.1"/>
</dbReference>
<dbReference type="OrthoDB" id="32523at2"/>
<name>A0A2Z3JGH1_9DEIO</name>
<accession>A0A2Z3JGH1</accession>
<dbReference type="Gene3D" id="1.10.10.10">
    <property type="entry name" value="Winged helix-like DNA-binding domain superfamily/Winged helix DNA-binding domain"/>
    <property type="match status" value="1"/>
</dbReference>
<dbReference type="SMART" id="SM00347">
    <property type="entry name" value="HTH_MARR"/>
    <property type="match status" value="1"/>
</dbReference>
<sequence length="169" mass="18635">MAQTPMLLTRIEADWQRVRPGIDASPMLTYLLISRLQSALAKHVERTHRASGLSAATWDLLMTLRRSAPEGGLTPAELAGLTALTGASITNRIDNLRARGLAERSVNPHDRRSAFVRLTPAGRELADELLPVHLANETALFAVLSEQDRADLRRLAFKLLEPLERAGEK</sequence>